<proteinExistence type="inferred from homology"/>
<dbReference type="InterPro" id="IPR017850">
    <property type="entry name" value="Alkaline_phosphatase_core_sf"/>
</dbReference>
<keyword evidence="2" id="KW-0479">Metal-binding</keyword>
<evidence type="ECO:0000313" key="6">
    <source>
        <dbReference type="Proteomes" id="UP000011885"/>
    </source>
</evidence>
<reference evidence="5 6" key="1">
    <citation type="journal article" date="2013" name="Mar. Genomics">
        <title>Expression of sulfatases in Rhodopirellula baltica and the diversity of sulfatases in the genus Rhodopirellula.</title>
        <authorList>
            <person name="Wegner C.E."/>
            <person name="Richter-Heitmann T."/>
            <person name="Klindworth A."/>
            <person name="Klockow C."/>
            <person name="Richter M."/>
            <person name="Achstetter T."/>
            <person name="Glockner F.O."/>
            <person name="Harder J."/>
        </authorList>
    </citation>
    <scope>NUCLEOTIDE SEQUENCE [LARGE SCALE GENOMIC DNA]</scope>
    <source>
        <strain evidence="5 6">SM41</strain>
    </source>
</reference>
<evidence type="ECO:0000259" key="4">
    <source>
        <dbReference type="Pfam" id="PF00884"/>
    </source>
</evidence>
<comment type="caution">
    <text evidence="5">The sequence shown here is derived from an EMBL/GenBank/DDBJ whole genome shotgun (WGS) entry which is preliminary data.</text>
</comment>
<sequence>MNDMKFAVRTLFILAAVLVGHGDALGQKPNVLFLAIDDLRPELGCYGSEIAITPNLDKLAADGLLFNRAYCQQAICSPSRASLMTGARPDTIGVVENYAYFRDLNPDIVTLSQHFIANGYEAIYSGKIFHHNGVADMEKSWSRKPDKP</sequence>
<dbReference type="PANTHER" id="PTHR45953:SF1">
    <property type="entry name" value="IDURONATE 2-SULFATASE"/>
    <property type="match status" value="1"/>
</dbReference>
<evidence type="ECO:0000256" key="2">
    <source>
        <dbReference type="ARBA" id="ARBA00022723"/>
    </source>
</evidence>
<dbReference type="EMBL" id="ANOH01000388">
    <property type="protein sequence ID" value="EMI53028.1"/>
    <property type="molecule type" value="Genomic_DNA"/>
</dbReference>
<accession>M5UAJ2</accession>
<dbReference type="GO" id="GO:0005737">
    <property type="term" value="C:cytoplasm"/>
    <property type="evidence" value="ECO:0007669"/>
    <property type="project" value="TreeGrafter"/>
</dbReference>
<dbReference type="InterPro" id="IPR000917">
    <property type="entry name" value="Sulfatase_N"/>
</dbReference>
<comment type="similarity">
    <text evidence="1">Belongs to the sulfatase family.</text>
</comment>
<keyword evidence="6" id="KW-1185">Reference proteome</keyword>
<dbReference type="AlphaFoldDB" id="M5UAJ2"/>
<feature type="domain" description="Sulfatase N-terminal" evidence="4">
    <location>
        <begin position="29"/>
        <end position="127"/>
    </location>
</feature>
<feature type="non-terminal residue" evidence="5">
    <location>
        <position position="148"/>
    </location>
</feature>
<dbReference type="Proteomes" id="UP000011885">
    <property type="component" value="Unassembled WGS sequence"/>
</dbReference>
<dbReference type="InterPro" id="IPR024607">
    <property type="entry name" value="Sulfatase_CS"/>
</dbReference>
<gene>
    <name evidence="5" type="ORF">RSSM_05526</name>
</gene>
<organism evidence="5 6">
    <name type="scientific">Rhodopirellula sallentina SM41</name>
    <dbReference type="NCBI Taxonomy" id="1263870"/>
    <lineage>
        <taxon>Bacteria</taxon>
        <taxon>Pseudomonadati</taxon>
        <taxon>Planctomycetota</taxon>
        <taxon>Planctomycetia</taxon>
        <taxon>Pirellulales</taxon>
        <taxon>Pirellulaceae</taxon>
        <taxon>Rhodopirellula</taxon>
    </lineage>
</organism>
<evidence type="ECO:0000313" key="5">
    <source>
        <dbReference type="EMBL" id="EMI53028.1"/>
    </source>
</evidence>
<keyword evidence="3" id="KW-0378">Hydrolase</keyword>
<dbReference type="PANTHER" id="PTHR45953">
    <property type="entry name" value="IDURONATE 2-SULFATASE"/>
    <property type="match status" value="1"/>
</dbReference>
<name>M5UAJ2_9BACT</name>
<dbReference type="Pfam" id="PF00884">
    <property type="entry name" value="Sulfatase"/>
    <property type="match status" value="1"/>
</dbReference>
<protein>
    <submittedName>
        <fullName evidence="5">Iduronate-2-sulfatase</fullName>
    </submittedName>
</protein>
<dbReference type="GO" id="GO:0046872">
    <property type="term" value="F:metal ion binding"/>
    <property type="evidence" value="ECO:0007669"/>
    <property type="project" value="UniProtKB-KW"/>
</dbReference>
<evidence type="ECO:0000256" key="3">
    <source>
        <dbReference type="ARBA" id="ARBA00022801"/>
    </source>
</evidence>
<evidence type="ECO:0000256" key="1">
    <source>
        <dbReference type="ARBA" id="ARBA00008779"/>
    </source>
</evidence>
<dbReference type="SUPFAM" id="SSF53649">
    <property type="entry name" value="Alkaline phosphatase-like"/>
    <property type="match status" value="1"/>
</dbReference>
<dbReference type="GO" id="GO:0008484">
    <property type="term" value="F:sulfuric ester hydrolase activity"/>
    <property type="evidence" value="ECO:0007669"/>
    <property type="project" value="TreeGrafter"/>
</dbReference>
<dbReference type="Gene3D" id="3.40.720.10">
    <property type="entry name" value="Alkaline Phosphatase, subunit A"/>
    <property type="match status" value="1"/>
</dbReference>
<dbReference type="PROSITE" id="PS00523">
    <property type="entry name" value="SULFATASE_1"/>
    <property type="match status" value="1"/>
</dbReference>